<gene>
    <name evidence="2" type="primary">g13527</name>
    <name evidence="2" type="ORF">VP750_LOCUS11978</name>
</gene>
<organism evidence="2 3">
    <name type="scientific">Coccomyxa viridis</name>
    <dbReference type="NCBI Taxonomy" id="1274662"/>
    <lineage>
        <taxon>Eukaryota</taxon>
        <taxon>Viridiplantae</taxon>
        <taxon>Chlorophyta</taxon>
        <taxon>core chlorophytes</taxon>
        <taxon>Trebouxiophyceae</taxon>
        <taxon>Trebouxiophyceae incertae sedis</taxon>
        <taxon>Coccomyxaceae</taxon>
        <taxon>Coccomyxa</taxon>
    </lineage>
</organism>
<feature type="compositionally biased region" description="Basic and acidic residues" evidence="1">
    <location>
        <begin position="32"/>
        <end position="44"/>
    </location>
</feature>
<evidence type="ECO:0000256" key="1">
    <source>
        <dbReference type="SAM" id="MobiDB-lite"/>
    </source>
</evidence>
<name>A0ABP1GFJ8_9CHLO</name>
<keyword evidence="3" id="KW-1185">Reference proteome</keyword>
<accession>A0ABP1GFJ8</accession>
<protein>
    <submittedName>
        <fullName evidence="2">G13527 protein</fullName>
    </submittedName>
</protein>
<proteinExistence type="predicted"/>
<sequence length="84" mass="9628">MPGRATNQGVFRKTLSRQTFGNVSRRKRGRGRNQERSLRKEGRLSRWPSQKGGLKAAVFLHLELPRQVVSAIVQDAWDVSAVWR</sequence>
<reference evidence="2 3" key="1">
    <citation type="submission" date="2024-06" db="EMBL/GenBank/DDBJ databases">
        <authorList>
            <person name="Kraege A."/>
            <person name="Thomma B."/>
        </authorList>
    </citation>
    <scope>NUCLEOTIDE SEQUENCE [LARGE SCALE GENOMIC DNA]</scope>
</reference>
<dbReference type="Proteomes" id="UP001497392">
    <property type="component" value="Unassembled WGS sequence"/>
</dbReference>
<dbReference type="EMBL" id="CAXHTA020000021">
    <property type="protein sequence ID" value="CAL5230072.1"/>
    <property type="molecule type" value="Genomic_DNA"/>
</dbReference>
<evidence type="ECO:0000313" key="3">
    <source>
        <dbReference type="Proteomes" id="UP001497392"/>
    </source>
</evidence>
<feature type="region of interest" description="Disordered" evidence="1">
    <location>
        <begin position="1"/>
        <end position="51"/>
    </location>
</feature>
<comment type="caution">
    <text evidence="2">The sequence shown here is derived from an EMBL/GenBank/DDBJ whole genome shotgun (WGS) entry which is preliminary data.</text>
</comment>
<evidence type="ECO:0000313" key="2">
    <source>
        <dbReference type="EMBL" id="CAL5230072.1"/>
    </source>
</evidence>